<keyword evidence="1" id="KW-0472">Membrane</keyword>
<feature type="transmembrane region" description="Helical" evidence="1">
    <location>
        <begin position="131"/>
        <end position="153"/>
    </location>
</feature>
<dbReference type="EMBL" id="MN739883">
    <property type="protein sequence ID" value="QHT75829.1"/>
    <property type="molecule type" value="Genomic_DNA"/>
</dbReference>
<accession>A0A6C0H5T4</accession>
<protein>
    <submittedName>
        <fullName evidence="2">Uncharacterized protein</fullName>
    </submittedName>
</protein>
<reference evidence="2" key="1">
    <citation type="journal article" date="2020" name="Nature">
        <title>Giant virus diversity and host interactions through global metagenomics.</title>
        <authorList>
            <person name="Schulz F."/>
            <person name="Roux S."/>
            <person name="Paez-Espino D."/>
            <person name="Jungbluth S."/>
            <person name="Walsh D.A."/>
            <person name="Denef V.J."/>
            <person name="McMahon K.D."/>
            <person name="Konstantinidis K.T."/>
            <person name="Eloe-Fadrosh E.A."/>
            <person name="Kyrpides N.C."/>
            <person name="Woyke T."/>
        </authorList>
    </citation>
    <scope>NUCLEOTIDE SEQUENCE</scope>
    <source>
        <strain evidence="2">GVMAG-M-3300023179-71</strain>
    </source>
</reference>
<evidence type="ECO:0000313" key="2">
    <source>
        <dbReference type="EMBL" id="QHT75829.1"/>
    </source>
</evidence>
<keyword evidence="1" id="KW-0812">Transmembrane</keyword>
<proteinExistence type="predicted"/>
<sequence length="154" mass="18229">MIIFIIFLLIKIMFTSDYIKFLSDKIKTQYYPNIYVYDETDYPTYIYDNNNALSVSTKMVNTDLNDINKIIQNNKDIIKNNIKSLNNMRNNLDNISGKYFYSEISCLQTIFDVIIIDEKKNIILLKKMIKILLNFIINIIILQNIYVIIIINFA</sequence>
<keyword evidence="1" id="KW-1133">Transmembrane helix</keyword>
<name>A0A6C0H5T4_9ZZZZ</name>
<evidence type="ECO:0000256" key="1">
    <source>
        <dbReference type="SAM" id="Phobius"/>
    </source>
</evidence>
<organism evidence="2">
    <name type="scientific">viral metagenome</name>
    <dbReference type="NCBI Taxonomy" id="1070528"/>
    <lineage>
        <taxon>unclassified sequences</taxon>
        <taxon>metagenomes</taxon>
        <taxon>organismal metagenomes</taxon>
    </lineage>
</organism>
<dbReference type="AlphaFoldDB" id="A0A6C0H5T4"/>